<evidence type="ECO:0000256" key="2">
    <source>
        <dbReference type="ARBA" id="ARBA00007613"/>
    </source>
</evidence>
<dbReference type="Gene3D" id="1.20.1600.10">
    <property type="entry name" value="Outer membrane efflux proteins (OEP)"/>
    <property type="match status" value="1"/>
</dbReference>
<name>A0ABU3N7E6_9SPHN</name>
<evidence type="ECO:0000256" key="8">
    <source>
        <dbReference type="SAM" id="MobiDB-lite"/>
    </source>
</evidence>
<evidence type="ECO:0000256" key="4">
    <source>
        <dbReference type="ARBA" id="ARBA00022452"/>
    </source>
</evidence>
<dbReference type="NCBIfam" id="TIGR01844">
    <property type="entry name" value="type_I_sec_TolC"/>
    <property type="match status" value="1"/>
</dbReference>
<evidence type="ECO:0000256" key="9">
    <source>
        <dbReference type="SAM" id="SignalP"/>
    </source>
</evidence>
<feature type="chain" id="PRO_5046119847" evidence="9">
    <location>
        <begin position="26"/>
        <end position="558"/>
    </location>
</feature>
<feature type="signal peptide" evidence="9">
    <location>
        <begin position="1"/>
        <end position="25"/>
    </location>
</feature>
<evidence type="ECO:0000313" key="10">
    <source>
        <dbReference type="EMBL" id="MDT8760221.1"/>
    </source>
</evidence>
<dbReference type="EMBL" id="JALMLT010000004">
    <property type="protein sequence ID" value="MDT8760221.1"/>
    <property type="molecule type" value="Genomic_DNA"/>
</dbReference>
<keyword evidence="9" id="KW-0732">Signal</keyword>
<keyword evidence="3" id="KW-0813">Transport</keyword>
<dbReference type="InterPro" id="IPR003423">
    <property type="entry name" value="OMP_efflux"/>
</dbReference>
<protein>
    <submittedName>
        <fullName evidence="10">TolC family outer membrane protein</fullName>
    </submittedName>
</protein>
<keyword evidence="7" id="KW-0998">Cell outer membrane</keyword>
<dbReference type="PANTHER" id="PTHR30026:SF22">
    <property type="entry name" value="OUTER MEMBRANE EFFLUX PROTEIN"/>
    <property type="match status" value="1"/>
</dbReference>
<sequence>MRKDPRILLPLALSAAALLCEPAAAQNSVEGLNPVHARYPSPQLEEDSAEKLPPDDDLASAIAEAYVSNPTLAASRYDLRATDDNIGLALSATRATAQLQVAGGYDYTYPGAITQASRPLVDRLNNPHIERNDVTTQLTVDQPLWTGGRARADALAARAESNAGRSTLRGVEGDLLVDLIAAYADVRRDSQALKIRERNVRVLRDTLDEVVARREAGELTRTDIAQAETQLKAAEVQRTATRARLEASRSTFAAIVGRAPGRLAPEPPLPLLPASIDEAFAIAARANPDLAAAVAKERASRARIASARAEGSPTISLRGTAGTTGPLSPLDSRDQDINLGARVTLTLPLSAGGRVQALIAQAKNRNSADAFRIEATRRQVSDALLEAWNSWASATRNIEAQEVQLQAARIYYEGSFEEYREGLRSTFDVLFAQNQLRETEIALISSRRDAYVAQAALLRRIGQLDVGRLLTGTSLYDPAAYTRKVETRGALPWDPAFRLFDDVSHTSDRPQQIERVAPLPGQPTLAAPAKTSSPAIVPATSDVALPREAVPALGERRK</sequence>
<feature type="compositionally biased region" description="Polar residues" evidence="8">
    <location>
        <begin position="313"/>
        <end position="326"/>
    </location>
</feature>
<dbReference type="SUPFAM" id="SSF56954">
    <property type="entry name" value="Outer membrane efflux proteins (OEP)"/>
    <property type="match status" value="1"/>
</dbReference>
<organism evidence="10">
    <name type="scientific">Sphingomonas psychrotolerans</name>
    <dbReference type="NCBI Taxonomy" id="1327635"/>
    <lineage>
        <taxon>Bacteria</taxon>
        <taxon>Pseudomonadati</taxon>
        <taxon>Pseudomonadota</taxon>
        <taxon>Alphaproteobacteria</taxon>
        <taxon>Sphingomonadales</taxon>
        <taxon>Sphingomonadaceae</taxon>
        <taxon>Sphingomonas</taxon>
    </lineage>
</organism>
<accession>A0ABU3N7E6</accession>
<comment type="subcellular location">
    <subcellularLocation>
        <location evidence="1">Cell outer membrane</location>
    </subcellularLocation>
</comment>
<feature type="region of interest" description="Disordered" evidence="8">
    <location>
        <begin position="509"/>
        <end position="541"/>
    </location>
</feature>
<dbReference type="PANTHER" id="PTHR30026">
    <property type="entry name" value="OUTER MEMBRANE PROTEIN TOLC"/>
    <property type="match status" value="1"/>
</dbReference>
<evidence type="ECO:0000256" key="1">
    <source>
        <dbReference type="ARBA" id="ARBA00004442"/>
    </source>
</evidence>
<evidence type="ECO:0000256" key="5">
    <source>
        <dbReference type="ARBA" id="ARBA00022692"/>
    </source>
</evidence>
<feature type="region of interest" description="Disordered" evidence="8">
    <location>
        <begin position="305"/>
        <end position="333"/>
    </location>
</feature>
<comment type="similarity">
    <text evidence="2">Belongs to the outer membrane factor (OMF) (TC 1.B.17) family.</text>
</comment>
<reference evidence="10" key="1">
    <citation type="submission" date="2022-04" db="EMBL/GenBank/DDBJ databases">
        <title>Tomato heritable bacteria conferring resistance against bacterial wilt.</title>
        <authorList>
            <person name="Yin J."/>
        </authorList>
    </citation>
    <scope>NUCLEOTIDE SEQUENCE</scope>
    <source>
        <strain evidence="10">Cra20</strain>
    </source>
</reference>
<comment type="caution">
    <text evidence="10">The sequence shown here is derived from an EMBL/GenBank/DDBJ whole genome shotgun (WGS) entry which is preliminary data.</text>
</comment>
<evidence type="ECO:0000256" key="3">
    <source>
        <dbReference type="ARBA" id="ARBA00022448"/>
    </source>
</evidence>
<dbReference type="Pfam" id="PF02321">
    <property type="entry name" value="OEP"/>
    <property type="match status" value="2"/>
</dbReference>
<dbReference type="InterPro" id="IPR010130">
    <property type="entry name" value="T1SS_OMP_TolC"/>
</dbReference>
<evidence type="ECO:0000256" key="6">
    <source>
        <dbReference type="ARBA" id="ARBA00023136"/>
    </source>
</evidence>
<keyword evidence="5" id="KW-0812">Transmembrane</keyword>
<keyword evidence="6" id="KW-0472">Membrane</keyword>
<dbReference type="InterPro" id="IPR051906">
    <property type="entry name" value="TolC-like"/>
</dbReference>
<gene>
    <name evidence="10" type="ORF">MZO42_16090</name>
</gene>
<proteinExistence type="inferred from homology"/>
<evidence type="ECO:0000256" key="7">
    <source>
        <dbReference type="ARBA" id="ARBA00023237"/>
    </source>
</evidence>
<keyword evidence="4" id="KW-1134">Transmembrane beta strand</keyword>